<accession>A0A521BZW1</accession>
<keyword evidence="3" id="KW-0804">Transcription</keyword>
<protein>
    <submittedName>
        <fullName evidence="5">Transcriptional regulator</fullName>
    </submittedName>
</protein>
<dbReference type="PANTHER" id="PTHR44688:SF16">
    <property type="entry name" value="DNA-BINDING TRANSCRIPTIONAL ACTIVATOR DEVR_DOSR"/>
    <property type="match status" value="1"/>
</dbReference>
<proteinExistence type="predicted"/>
<dbReference type="PROSITE" id="PS00622">
    <property type="entry name" value="HTH_LUXR_1"/>
    <property type="match status" value="1"/>
</dbReference>
<dbReference type="SMART" id="SM00421">
    <property type="entry name" value="HTH_LUXR"/>
    <property type="match status" value="1"/>
</dbReference>
<reference evidence="5 6" key="1">
    <citation type="submission" date="2017-05" db="EMBL/GenBank/DDBJ databases">
        <authorList>
            <person name="Varghese N."/>
            <person name="Submissions S."/>
        </authorList>
    </citation>
    <scope>NUCLEOTIDE SEQUENCE [LARGE SCALE GENOMIC DNA]</scope>
    <source>
        <strain evidence="5 6">DSM 27040</strain>
    </source>
</reference>
<dbReference type="PRINTS" id="PR00038">
    <property type="entry name" value="HTHLUXR"/>
</dbReference>
<dbReference type="InterPro" id="IPR036388">
    <property type="entry name" value="WH-like_DNA-bd_sf"/>
</dbReference>
<dbReference type="CDD" id="cd06170">
    <property type="entry name" value="LuxR_C_like"/>
    <property type="match status" value="1"/>
</dbReference>
<evidence type="ECO:0000313" key="5">
    <source>
        <dbReference type="EMBL" id="SMO52756.1"/>
    </source>
</evidence>
<evidence type="ECO:0000313" key="6">
    <source>
        <dbReference type="Proteomes" id="UP000319040"/>
    </source>
</evidence>
<evidence type="ECO:0000256" key="2">
    <source>
        <dbReference type="ARBA" id="ARBA00023125"/>
    </source>
</evidence>
<keyword evidence="1" id="KW-0805">Transcription regulation</keyword>
<evidence type="ECO:0000256" key="3">
    <source>
        <dbReference type="ARBA" id="ARBA00023163"/>
    </source>
</evidence>
<dbReference type="PANTHER" id="PTHR44688">
    <property type="entry name" value="DNA-BINDING TRANSCRIPTIONAL ACTIVATOR DEVR_DOSR"/>
    <property type="match status" value="1"/>
</dbReference>
<dbReference type="PROSITE" id="PS50043">
    <property type="entry name" value="HTH_LUXR_2"/>
    <property type="match status" value="1"/>
</dbReference>
<dbReference type="SUPFAM" id="SSF52172">
    <property type="entry name" value="CheY-like"/>
    <property type="match status" value="1"/>
</dbReference>
<name>A0A521BZW1_SACCC</name>
<dbReference type="SUPFAM" id="SSF46894">
    <property type="entry name" value="C-terminal effector domain of the bipartite response regulators"/>
    <property type="match status" value="1"/>
</dbReference>
<dbReference type="Gene3D" id="1.10.10.10">
    <property type="entry name" value="Winged helix-like DNA-binding domain superfamily/Winged helix DNA-binding domain"/>
    <property type="match status" value="1"/>
</dbReference>
<dbReference type="InterPro" id="IPR000792">
    <property type="entry name" value="Tscrpt_reg_LuxR_C"/>
</dbReference>
<dbReference type="GO" id="GO:0003677">
    <property type="term" value="F:DNA binding"/>
    <property type="evidence" value="ECO:0007669"/>
    <property type="project" value="UniProtKB-KW"/>
</dbReference>
<sequence length="192" mass="21657">MIRILVAEPSYLIRKGIVTILSELKAVTVIDEANNPEELQQSLQQVLPHILMVNTSISSLPQADKVIKKYVPDMEVIYVFNTPLPHRNDEQSLSVFDSKSLLLSKLRRQVENIEKSVVHHDNSGDLTEREKDVLQKVALGKTNKEVANELFISTHTVISHRKNITRKLGIKTVSGLTVYAILNNLIKLEDIS</sequence>
<evidence type="ECO:0000256" key="1">
    <source>
        <dbReference type="ARBA" id="ARBA00023015"/>
    </source>
</evidence>
<dbReference type="EMBL" id="FXTB01000002">
    <property type="protein sequence ID" value="SMO52756.1"/>
    <property type="molecule type" value="Genomic_DNA"/>
</dbReference>
<feature type="domain" description="HTH luxR-type" evidence="4">
    <location>
        <begin position="119"/>
        <end position="184"/>
    </location>
</feature>
<dbReference type="RefSeq" id="WP_317131253.1">
    <property type="nucleotide sequence ID" value="NZ_FXTB01000002.1"/>
</dbReference>
<dbReference type="GO" id="GO:0006355">
    <property type="term" value="P:regulation of DNA-templated transcription"/>
    <property type="evidence" value="ECO:0007669"/>
    <property type="project" value="InterPro"/>
</dbReference>
<keyword evidence="2" id="KW-0238">DNA-binding</keyword>
<dbReference type="Pfam" id="PF00196">
    <property type="entry name" value="GerE"/>
    <property type="match status" value="1"/>
</dbReference>
<dbReference type="InterPro" id="IPR016032">
    <property type="entry name" value="Sig_transdc_resp-reg_C-effctor"/>
</dbReference>
<evidence type="ECO:0000259" key="4">
    <source>
        <dbReference type="PROSITE" id="PS50043"/>
    </source>
</evidence>
<dbReference type="Proteomes" id="UP000319040">
    <property type="component" value="Unassembled WGS sequence"/>
</dbReference>
<organism evidence="5 6">
    <name type="scientific">Saccharicrinis carchari</name>
    <dbReference type="NCBI Taxonomy" id="1168039"/>
    <lineage>
        <taxon>Bacteria</taxon>
        <taxon>Pseudomonadati</taxon>
        <taxon>Bacteroidota</taxon>
        <taxon>Bacteroidia</taxon>
        <taxon>Marinilabiliales</taxon>
        <taxon>Marinilabiliaceae</taxon>
        <taxon>Saccharicrinis</taxon>
    </lineage>
</organism>
<keyword evidence="6" id="KW-1185">Reference proteome</keyword>
<dbReference type="InterPro" id="IPR011006">
    <property type="entry name" value="CheY-like_superfamily"/>
</dbReference>
<dbReference type="AlphaFoldDB" id="A0A521BZW1"/>
<gene>
    <name evidence="5" type="ORF">SAMN06265379_102268</name>
</gene>